<keyword evidence="14" id="KW-1185">Reference proteome</keyword>
<reference evidence="13 14" key="1">
    <citation type="submission" date="2021-08" db="EMBL/GenBank/DDBJ databases">
        <title>Comparative Genomics Analysis of the Genus Qipengyuania Reveals Extensive Genetic Diversity and Metabolic Versatility, Including the Description of Fifteen Novel Species.</title>
        <authorList>
            <person name="Liu Y."/>
        </authorList>
    </citation>
    <scope>NUCLEOTIDE SEQUENCE [LARGE SCALE GENOMIC DNA]</scope>
    <source>
        <strain evidence="13 14">1NDH17</strain>
    </source>
</reference>
<keyword evidence="6 11" id="KW-0547">Nucleotide-binding</keyword>
<evidence type="ECO:0000259" key="12">
    <source>
        <dbReference type="Pfam" id="PF02223"/>
    </source>
</evidence>
<dbReference type="PANTHER" id="PTHR10344:SF4">
    <property type="entry name" value="UMP-CMP KINASE 2, MITOCHONDRIAL"/>
    <property type="match status" value="1"/>
</dbReference>
<evidence type="ECO:0000256" key="6">
    <source>
        <dbReference type="ARBA" id="ARBA00022741"/>
    </source>
</evidence>
<accession>A0ABS7IZZ5</accession>
<evidence type="ECO:0000256" key="8">
    <source>
        <dbReference type="ARBA" id="ARBA00022840"/>
    </source>
</evidence>
<keyword evidence="7 11" id="KW-0418">Kinase</keyword>
<comment type="caution">
    <text evidence="13">The sequence shown here is derived from an EMBL/GenBank/DDBJ whole genome shotgun (WGS) entry which is preliminary data.</text>
</comment>
<proteinExistence type="inferred from homology"/>
<evidence type="ECO:0000313" key="14">
    <source>
        <dbReference type="Proteomes" id="UP000783253"/>
    </source>
</evidence>
<protein>
    <recommendedName>
        <fullName evidence="3 11">Thymidylate kinase</fullName>
        <ecNumber evidence="2 11">2.7.4.9</ecNumber>
    </recommendedName>
    <alternativeName>
        <fullName evidence="9 11">dTMP kinase</fullName>
    </alternativeName>
</protein>
<evidence type="ECO:0000256" key="10">
    <source>
        <dbReference type="ARBA" id="ARBA00048743"/>
    </source>
</evidence>
<dbReference type="EC" id="2.7.4.9" evidence="2 11"/>
<evidence type="ECO:0000256" key="3">
    <source>
        <dbReference type="ARBA" id="ARBA00017144"/>
    </source>
</evidence>
<comment type="function">
    <text evidence="11">Phosphorylation of dTMP to form dTDP in both de novo and salvage pathways of dTTP synthesis.</text>
</comment>
<evidence type="ECO:0000256" key="11">
    <source>
        <dbReference type="HAMAP-Rule" id="MF_00165"/>
    </source>
</evidence>
<dbReference type="SUPFAM" id="SSF52540">
    <property type="entry name" value="P-loop containing nucleoside triphosphate hydrolases"/>
    <property type="match status" value="1"/>
</dbReference>
<dbReference type="Gene3D" id="3.40.50.300">
    <property type="entry name" value="P-loop containing nucleotide triphosphate hydrolases"/>
    <property type="match status" value="1"/>
</dbReference>
<dbReference type="Proteomes" id="UP000783253">
    <property type="component" value="Unassembled WGS sequence"/>
</dbReference>
<feature type="domain" description="Thymidylate kinase-like" evidence="12">
    <location>
        <begin position="9"/>
        <end position="199"/>
    </location>
</feature>
<evidence type="ECO:0000256" key="1">
    <source>
        <dbReference type="ARBA" id="ARBA00009776"/>
    </source>
</evidence>
<dbReference type="CDD" id="cd01672">
    <property type="entry name" value="TMPK"/>
    <property type="match status" value="1"/>
</dbReference>
<name>A0ABS7IZZ5_9SPHN</name>
<dbReference type="InterPro" id="IPR018095">
    <property type="entry name" value="Thymidylate_kin_CS"/>
</dbReference>
<keyword evidence="8 11" id="KW-0067">ATP-binding</keyword>
<comment type="similarity">
    <text evidence="1 11">Belongs to the thymidylate kinase family.</text>
</comment>
<sequence length="213" mass="22517">MSRGKFIAFEGGEGMGKSTQARLLQSSLAERGIEAVLTREPGGTPGAEAIREMLLHPPGEGWGAEAEALLFAAARADHVHRLIGPSLGAGKWVICDRFVDSSRAYQGYAGELGDEKVRALHEIGSRGLLPDLTIVIGADSEEVGKRLRARDGDNSDAIGGRDEEYHTSVNAAFDAFAQAEPVRFARVEGTGSVEEVQARVMTAVSALIGSTGQ</sequence>
<dbReference type="Pfam" id="PF02223">
    <property type="entry name" value="Thymidylate_kin"/>
    <property type="match status" value="1"/>
</dbReference>
<evidence type="ECO:0000256" key="9">
    <source>
        <dbReference type="ARBA" id="ARBA00029962"/>
    </source>
</evidence>
<evidence type="ECO:0000256" key="5">
    <source>
        <dbReference type="ARBA" id="ARBA00022727"/>
    </source>
</evidence>
<dbReference type="HAMAP" id="MF_00165">
    <property type="entry name" value="Thymidylate_kinase"/>
    <property type="match status" value="1"/>
</dbReference>
<dbReference type="InterPro" id="IPR039430">
    <property type="entry name" value="Thymidylate_kin-like_dom"/>
</dbReference>
<keyword evidence="5 11" id="KW-0545">Nucleotide biosynthesis</keyword>
<gene>
    <name evidence="11 13" type="primary">tmk</name>
    <name evidence="13" type="ORF">K3152_03865</name>
</gene>
<feature type="binding site" evidence="11">
    <location>
        <begin position="11"/>
        <end position="18"/>
    </location>
    <ligand>
        <name>ATP</name>
        <dbReference type="ChEBI" id="CHEBI:30616"/>
    </ligand>
</feature>
<organism evidence="13 14">
    <name type="scientific">Qipengyuania polymorpha</name>
    <dbReference type="NCBI Taxonomy" id="2867234"/>
    <lineage>
        <taxon>Bacteria</taxon>
        <taxon>Pseudomonadati</taxon>
        <taxon>Pseudomonadota</taxon>
        <taxon>Alphaproteobacteria</taxon>
        <taxon>Sphingomonadales</taxon>
        <taxon>Erythrobacteraceae</taxon>
        <taxon>Qipengyuania</taxon>
    </lineage>
</organism>
<dbReference type="GO" id="GO:0004798">
    <property type="term" value="F:dTMP kinase activity"/>
    <property type="evidence" value="ECO:0007669"/>
    <property type="project" value="UniProtKB-EC"/>
</dbReference>
<evidence type="ECO:0000313" key="13">
    <source>
        <dbReference type="EMBL" id="MBX7457374.1"/>
    </source>
</evidence>
<dbReference type="NCBIfam" id="TIGR00041">
    <property type="entry name" value="DTMP_kinase"/>
    <property type="match status" value="1"/>
</dbReference>
<evidence type="ECO:0000256" key="2">
    <source>
        <dbReference type="ARBA" id="ARBA00012980"/>
    </source>
</evidence>
<evidence type="ECO:0000256" key="4">
    <source>
        <dbReference type="ARBA" id="ARBA00022679"/>
    </source>
</evidence>
<dbReference type="InterPro" id="IPR018094">
    <property type="entry name" value="Thymidylate_kinase"/>
</dbReference>
<dbReference type="PANTHER" id="PTHR10344">
    <property type="entry name" value="THYMIDYLATE KINASE"/>
    <property type="match status" value="1"/>
</dbReference>
<dbReference type="EMBL" id="JAIGNK010000001">
    <property type="protein sequence ID" value="MBX7457374.1"/>
    <property type="molecule type" value="Genomic_DNA"/>
</dbReference>
<evidence type="ECO:0000256" key="7">
    <source>
        <dbReference type="ARBA" id="ARBA00022777"/>
    </source>
</evidence>
<dbReference type="InterPro" id="IPR027417">
    <property type="entry name" value="P-loop_NTPase"/>
</dbReference>
<dbReference type="RefSeq" id="WP_221572686.1">
    <property type="nucleotide sequence ID" value="NZ_JAIGNK010000001.1"/>
</dbReference>
<dbReference type="PROSITE" id="PS01331">
    <property type="entry name" value="THYMIDYLATE_KINASE"/>
    <property type="match status" value="1"/>
</dbReference>
<comment type="catalytic activity">
    <reaction evidence="10 11">
        <text>dTMP + ATP = dTDP + ADP</text>
        <dbReference type="Rhea" id="RHEA:13517"/>
        <dbReference type="ChEBI" id="CHEBI:30616"/>
        <dbReference type="ChEBI" id="CHEBI:58369"/>
        <dbReference type="ChEBI" id="CHEBI:63528"/>
        <dbReference type="ChEBI" id="CHEBI:456216"/>
        <dbReference type="EC" id="2.7.4.9"/>
    </reaction>
</comment>
<keyword evidence="4 11" id="KW-0808">Transferase</keyword>